<keyword evidence="4 15" id="KW-1048">Host nucleus</keyword>
<evidence type="ECO:0000256" key="13">
    <source>
        <dbReference type="ARBA" id="ARBA00023157"/>
    </source>
</evidence>
<evidence type="ECO:0000256" key="12">
    <source>
        <dbReference type="ARBA" id="ARBA00023125"/>
    </source>
</evidence>
<comment type="subunit">
    <text evidence="15">Interacts with major capsid protein L1. Interacts with E2; this interaction inhibits E2 transcriptional activity but not the DNA replication function E2. Interacts with host HSPA8; this interaction is required for L2 nuclear translocation. Interacts with host importins KPNB2 and KPNB3. Forms a complex with importin alpha2-beta1 heterodimers via interaction with the importin alpha2 adapter. Interacts with host DYNLT1; this interaction is essential for virus intracellular transport during entry. Interacts (via C-terminus) with host retromer subunits VPS35 AND VPS29.</text>
</comment>
<dbReference type="GO" id="GO:0003677">
    <property type="term" value="F:DNA binding"/>
    <property type="evidence" value="ECO:0007669"/>
    <property type="project" value="UniProtKB-UniRule"/>
</dbReference>
<keyword evidence="3 15" id="KW-0167">Capsid protein</keyword>
<dbReference type="HAMAP" id="MF_04003">
    <property type="entry name" value="PPV_L2"/>
    <property type="match status" value="1"/>
</dbReference>
<name>A0A2D2ALL1_9PAPI</name>
<keyword evidence="6" id="KW-1040">Host Golgi apparatus</keyword>
<evidence type="ECO:0000256" key="14">
    <source>
        <dbReference type="ARBA" id="ARBA00023296"/>
    </source>
</evidence>
<keyword evidence="10" id="KW-1039">Host endosome</keyword>
<evidence type="ECO:0000256" key="4">
    <source>
        <dbReference type="ARBA" id="ARBA00022562"/>
    </source>
</evidence>
<reference evidence="17" key="1">
    <citation type="submission" date="2017-07" db="EMBL/GenBank/DDBJ databases">
        <title>HPV diversity in WHIM patients.</title>
        <authorList>
            <person name="Pastrana D.V."/>
            <person name="Peretti A."/>
            <person name="Welch N.L."/>
            <person name="Borgogna C."/>
            <person name="Badolato R."/>
            <person name="Gariglio M."/>
            <person name="FitzGerald P.C."/>
            <person name="McIntosh C.E."/>
            <person name="Van Doorslaer K."/>
            <person name="McBride A."/>
            <person name="Bliskovsky V."/>
            <person name="Velez D."/>
            <person name="Cho E."/>
            <person name="Brownell I."/>
            <person name="Liu J.S."/>
            <person name="Gonzalez C.M."/>
            <person name="Maldarelli F."/>
            <person name="Lisco A."/>
            <person name="Androphy E.J."/>
            <person name="Uldrick T.S."/>
            <person name="Yarchoan R."/>
            <person name="Dvoretzky I."/>
            <person name="Holland S.M."/>
            <person name="Freeman A.F."/>
            <person name="Murphy P.M."/>
            <person name="McDermott D.H."/>
            <person name="Buck C.B."/>
        </authorList>
    </citation>
    <scope>NUCLEOTIDE SEQUENCE [LARGE SCALE GENOMIC DNA]</scope>
</reference>
<dbReference type="GO" id="GO:0019028">
    <property type="term" value="C:viral capsid"/>
    <property type="evidence" value="ECO:0007669"/>
    <property type="project" value="UniProtKB-UniRule"/>
</dbReference>
<evidence type="ECO:0000256" key="2">
    <source>
        <dbReference type="ARBA" id="ARBA00022553"/>
    </source>
</evidence>
<keyword evidence="14 15" id="KW-1160">Virus entry into host cell</keyword>
<accession>A0A2D2ALL1</accession>
<evidence type="ECO:0000256" key="5">
    <source>
        <dbReference type="ARBA" id="ARBA00022581"/>
    </source>
</evidence>
<evidence type="ECO:0000256" key="8">
    <source>
        <dbReference type="ARBA" id="ARBA00022921"/>
    </source>
</evidence>
<organism evidence="16 17">
    <name type="scientific">Gammapapillomavirus 11</name>
    <dbReference type="NCBI Taxonomy" id="1513256"/>
    <lineage>
        <taxon>Viruses</taxon>
        <taxon>Monodnaviria</taxon>
        <taxon>Shotokuvirae</taxon>
        <taxon>Cossaviricota</taxon>
        <taxon>Papovaviricetes</taxon>
        <taxon>Zurhausenvirales</taxon>
        <taxon>Papillomaviridae</taxon>
        <taxon>Firstpapillomavirinae</taxon>
        <taxon>Gammapapillomavirus</taxon>
    </lineage>
</organism>
<dbReference type="InterPro" id="IPR000784">
    <property type="entry name" value="Late_L2"/>
</dbReference>
<comment type="function">
    <text evidence="15">Minor protein of the capsid that localizes along the inner surface of the virion, within the central cavities beneath the L1 pentamers. Plays a role in capsid stabilization through interaction with the major capsid protein L1. Once the virion enters the host cell, L2 escorts the genomic DNA into the nucleus by promoting escape from the endosomal compartments and traffic through the host Golgi network. Mechanistically, the C-terminus of L2 possesses a cell-penetrating peptide that protudes from the host endosome, interacts with host cytoplasmic retromer cargo and thereby mediates the capsid delivery to the host trans-Golgi network. Plays a role through its interaction with host dynein in the intracellular microtubule-dependent transport of viral capsid toward the nucleus. Mediates the viral genome import into the nucleus through binding to host importins. Once within the nucleus, L2 localizes viral genomes to host PML bodies in order to activate early gene expression for establishment of infection. Later on, promotes late gene expression by interacting with the viral E2 protein and by inhibiting its transcriptional activation functions. During virion assembly, encapsidates the genome by direct interaction with the viral DNA.</text>
</comment>
<dbReference type="GO" id="GO:0042025">
    <property type="term" value="C:host cell nucleus"/>
    <property type="evidence" value="ECO:0007669"/>
    <property type="project" value="UniProtKB-SubCell"/>
</dbReference>
<keyword evidence="12 15" id="KW-0238">DNA-binding</keyword>
<keyword evidence="8 15" id="KW-0426">Late protein</keyword>
<comment type="similarity">
    <text evidence="15">Belongs to the papillomaviridae L2 protein family.</text>
</comment>
<dbReference type="GO" id="GO:0005198">
    <property type="term" value="F:structural molecule activity"/>
    <property type="evidence" value="ECO:0007669"/>
    <property type="project" value="UniProtKB-UniRule"/>
</dbReference>
<keyword evidence="7 15" id="KW-0946">Virion</keyword>
<sequence length="501" mass="54815">MQRARRTKRASVTDIYKSCIQGGDCPTDVKNKVEGRTWADTLLKVFSSIIYLGGLGIGTGKGSGGSFGYRPFGGQGTRPQSNIPISSRPAIPTIDAVGPAEILPIGPDAPAIVPLEEGVPNIGIIDTPGGGPGLDADIVEITTAVDPVSEVTGVGEHPNITTGTADAAVIDVQVNPPPPKRILLESENPTFDYPIHTRVSHTDSDINVFVNPLFDGENIGPPEYIELDTFNTNERQTFEIDEGPKESTPIRHRIATRARDLYNRYIQQVPTRQPELVGLPSSRPFTTQFENPAFEADVRDIFQQDVEEFSLRTESQVTPRLTATPTGTIRASRLARKPGMTTRSGLDIGQRIHVYYDFSPIPKTSIELQTFGTTTGESTLVDELATSSFVNPFEENISGFPNDYLLDTLEENFSSTHLLVTDTGVEDDIEIPVYTPELNIKVFTEDLANVVTLPTSFDNATPIIVPSTITPAYPFTPIYVDSSDFELHPSLLKRKRKRSVF</sequence>
<dbReference type="GO" id="GO:0046718">
    <property type="term" value="P:symbiont entry into host cell"/>
    <property type="evidence" value="ECO:0007669"/>
    <property type="project" value="UniProtKB-KW"/>
</dbReference>
<keyword evidence="5 15" id="KW-0945">Host-virus interaction</keyword>
<evidence type="ECO:0000313" key="17">
    <source>
        <dbReference type="Proteomes" id="UP000289829"/>
    </source>
</evidence>
<comment type="PTM">
    <text evidence="15">Highly phosphorylated.</text>
</comment>
<evidence type="ECO:0000256" key="15">
    <source>
        <dbReference type="HAMAP-Rule" id="MF_04003"/>
    </source>
</evidence>
<protein>
    <recommendedName>
        <fullName evidence="15">Minor capsid protein L2</fullName>
    </recommendedName>
</protein>
<keyword evidence="2 15" id="KW-0597">Phosphoprotein</keyword>
<feature type="disulfide bond" evidence="15">
    <location>
        <begin position="19"/>
        <end position="25"/>
    </location>
</feature>
<keyword evidence="11 15" id="KW-1176">Cytoplasmic inwards viral transport</keyword>
<evidence type="ECO:0000256" key="6">
    <source>
        <dbReference type="ARBA" id="ARBA00022812"/>
    </source>
</evidence>
<comment type="caution">
    <text evidence="15">Lacks conserved residue(s) required for the propagation of feature annotation.</text>
</comment>
<evidence type="ECO:0000256" key="1">
    <source>
        <dbReference type="ARBA" id="ARBA00022524"/>
    </source>
</evidence>
<dbReference type="GO" id="GO:0075732">
    <property type="term" value="P:viral penetration into host nucleus"/>
    <property type="evidence" value="ECO:0007669"/>
    <property type="project" value="UniProtKB-KW"/>
</dbReference>
<dbReference type="Pfam" id="PF00513">
    <property type="entry name" value="Late_protein_L2"/>
    <property type="match status" value="1"/>
</dbReference>
<comment type="subcellular location">
    <subcellularLocation>
        <location evidence="15">Virion</location>
    </subcellularLocation>
    <subcellularLocation>
        <location evidence="15">Host nucleus</location>
    </subcellularLocation>
</comment>
<evidence type="ECO:0000256" key="11">
    <source>
        <dbReference type="ARBA" id="ARBA00023120"/>
    </source>
</evidence>
<dbReference type="Proteomes" id="UP000289829">
    <property type="component" value="Segment"/>
</dbReference>
<gene>
    <name evidence="15 16" type="primary">L2</name>
</gene>
<evidence type="ECO:0000256" key="7">
    <source>
        <dbReference type="ARBA" id="ARBA00022844"/>
    </source>
</evidence>
<evidence type="ECO:0000256" key="10">
    <source>
        <dbReference type="ARBA" id="ARBA00023046"/>
    </source>
</evidence>
<proteinExistence type="inferred from homology"/>
<keyword evidence="1 15" id="KW-1163">Viral penetration into host nucleus</keyword>
<dbReference type="EMBL" id="MF588714">
    <property type="protein sequence ID" value="ATQ38343.1"/>
    <property type="molecule type" value="Genomic_DNA"/>
</dbReference>
<evidence type="ECO:0000256" key="9">
    <source>
        <dbReference type="ARBA" id="ARBA00022952"/>
    </source>
</evidence>
<dbReference type="GO" id="GO:0075521">
    <property type="term" value="P:microtubule-dependent intracellular transport of viral material towards nucleus"/>
    <property type="evidence" value="ECO:0007669"/>
    <property type="project" value="UniProtKB-UniRule"/>
</dbReference>
<evidence type="ECO:0000256" key="3">
    <source>
        <dbReference type="ARBA" id="ARBA00022561"/>
    </source>
</evidence>
<dbReference type="GO" id="GO:0043657">
    <property type="term" value="C:host cell"/>
    <property type="evidence" value="ECO:0007669"/>
    <property type="project" value="GOC"/>
</dbReference>
<keyword evidence="13 15" id="KW-1015">Disulfide bond</keyword>
<evidence type="ECO:0000313" key="16">
    <source>
        <dbReference type="EMBL" id="ATQ38343.1"/>
    </source>
</evidence>
<keyword evidence="9 15" id="KW-1177">Microtubular inwards viral transport</keyword>